<evidence type="ECO:0000256" key="5">
    <source>
        <dbReference type="ARBA" id="ARBA00022691"/>
    </source>
</evidence>
<keyword evidence="6" id="KW-0819">tRNA processing</keyword>
<dbReference type="PANTHER" id="PTHR23417">
    <property type="entry name" value="3-DEOXY-D-MANNO-OCTULOSONIC-ACID TRANSFERASE/TRNA GUANINE-N 7 - -METHYLTRANSFERASE"/>
    <property type="match status" value="1"/>
</dbReference>
<keyword evidence="5" id="KW-0949">S-adenosyl-L-methionine</keyword>
<organism evidence="7">
    <name type="scientific">marine metagenome</name>
    <dbReference type="NCBI Taxonomy" id="408172"/>
    <lineage>
        <taxon>unclassified sequences</taxon>
        <taxon>metagenomes</taxon>
        <taxon>ecological metagenomes</taxon>
    </lineage>
</organism>
<dbReference type="Pfam" id="PF02390">
    <property type="entry name" value="Methyltransf_4"/>
    <property type="match status" value="1"/>
</dbReference>
<dbReference type="InterPro" id="IPR003358">
    <property type="entry name" value="tRNA_(Gua-N-7)_MeTrfase_Trmb"/>
</dbReference>
<evidence type="ECO:0000256" key="2">
    <source>
        <dbReference type="ARBA" id="ARBA00011977"/>
    </source>
</evidence>
<reference evidence="7" key="1">
    <citation type="submission" date="2018-05" db="EMBL/GenBank/DDBJ databases">
        <authorList>
            <person name="Lanie J.A."/>
            <person name="Ng W.-L."/>
            <person name="Kazmierczak K.M."/>
            <person name="Andrzejewski T.M."/>
            <person name="Davidsen T.M."/>
            <person name="Wayne K.J."/>
            <person name="Tettelin H."/>
            <person name="Glass J.I."/>
            <person name="Rusch D."/>
            <person name="Podicherti R."/>
            <person name="Tsui H.-C.T."/>
            <person name="Winkler M.E."/>
        </authorList>
    </citation>
    <scope>NUCLEOTIDE SEQUENCE</scope>
</reference>
<keyword evidence="3" id="KW-0489">Methyltransferase</keyword>
<evidence type="ECO:0000256" key="6">
    <source>
        <dbReference type="ARBA" id="ARBA00022694"/>
    </source>
</evidence>
<dbReference type="PANTHER" id="PTHR23417:SF14">
    <property type="entry name" value="PENTACOTRIPEPTIDE-REPEAT REGION OF PRORP DOMAIN-CONTAINING PROTEIN"/>
    <property type="match status" value="1"/>
</dbReference>
<dbReference type="GO" id="GO:0043527">
    <property type="term" value="C:tRNA methyltransferase complex"/>
    <property type="evidence" value="ECO:0007669"/>
    <property type="project" value="TreeGrafter"/>
</dbReference>
<dbReference type="EC" id="2.1.1.33" evidence="2"/>
<dbReference type="GO" id="GO:0008176">
    <property type="term" value="F:tRNA (guanine(46)-N7)-methyltransferase activity"/>
    <property type="evidence" value="ECO:0007669"/>
    <property type="project" value="UniProtKB-EC"/>
</dbReference>
<dbReference type="HAMAP" id="MF_01057">
    <property type="entry name" value="tRNA_methyltr_TrmB"/>
    <property type="match status" value="1"/>
</dbReference>
<comment type="catalytic activity">
    <reaction evidence="1">
        <text>guanosine(46) in tRNA + S-adenosyl-L-methionine = N(7)-methylguanosine(46) in tRNA + S-adenosyl-L-homocysteine</text>
        <dbReference type="Rhea" id="RHEA:42708"/>
        <dbReference type="Rhea" id="RHEA-COMP:10188"/>
        <dbReference type="Rhea" id="RHEA-COMP:10189"/>
        <dbReference type="ChEBI" id="CHEBI:57856"/>
        <dbReference type="ChEBI" id="CHEBI:59789"/>
        <dbReference type="ChEBI" id="CHEBI:74269"/>
        <dbReference type="ChEBI" id="CHEBI:74480"/>
        <dbReference type="EC" id="2.1.1.33"/>
    </reaction>
</comment>
<sequence>MGSKNKLKRFKENEGFNNVYQPSREDLLNDKFNLKGNWNKLAFKNSNPIVVELGCGKGEYSVGLAKMFPKKNFVGIDIKGARFWKGAKISLSEKINNVLFVRAQIELIENIFSMDEISEIWITFPDPQIKYKRSKHRLVNRDFLSRYKNILIKNGIINLKTDSEFLHGYLIGLIQGMGHEIIYSNHDIYNCSGAPIEATAIQTYYESLYLTEDKPITYLKFRYNS</sequence>
<evidence type="ECO:0000256" key="1">
    <source>
        <dbReference type="ARBA" id="ARBA00000142"/>
    </source>
</evidence>
<dbReference type="SUPFAM" id="SSF53335">
    <property type="entry name" value="S-adenosyl-L-methionine-dependent methyltransferases"/>
    <property type="match status" value="1"/>
</dbReference>
<dbReference type="InterPro" id="IPR029063">
    <property type="entry name" value="SAM-dependent_MTases_sf"/>
</dbReference>
<dbReference type="AlphaFoldDB" id="A0A382DPF7"/>
<protein>
    <recommendedName>
        <fullName evidence="2">tRNA (guanine(46)-N(7))-methyltransferase</fullName>
        <ecNumber evidence="2">2.1.1.33</ecNumber>
    </recommendedName>
</protein>
<keyword evidence="4" id="KW-0808">Transferase</keyword>
<evidence type="ECO:0000256" key="4">
    <source>
        <dbReference type="ARBA" id="ARBA00022679"/>
    </source>
</evidence>
<evidence type="ECO:0000313" key="7">
    <source>
        <dbReference type="EMBL" id="SVB40109.1"/>
    </source>
</evidence>
<dbReference type="Gene3D" id="3.40.50.150">
    <property type="entry name" value="Vaccinia Virus protein VP39"/>
    <property type="match status" value="1"/>
</dbReference>
<name>A0A382DPF7_9ZZZZ</name>
<proteinExistence type="inferred from homology"/>
<dbReference type="EMBL" id="UINC01040352">
    <property type="protein sequence ID" value="SVB40109.1"/>
    <property type="molecule type" value="Genomic_DNA"/>
</dbReference>
<dbReference type="InterPro" id="IPR055361">
    <property type="entry name" value="tRNA_methyltr_TrmB_bact"/>
</dbReference>
<gene>
    <name evidence="7" type="ORF">METZ01_LOCUS192963</name>
</gene>
<dbReference type="PROSITE" id="PS51625">
    <property type="entry name" value="SAM_MT_TRMB"/>
    <property type="match status" value="1"/>
</dbReference>
<accession>A0A382DPF7</accession>
<dbReference type="CDD" id="cd02440">
    <property type="entry name" value="AdoMet_MTases"/>
    <property type="match status" value="1"/>
</dbReference>
<evidence type="ECO:0000256" key="3">
    <source>
        <dbReference type="ARBA" id="ARBA00022603"/>
    </source>
</evidence>
<dbReference type="NCBIfam" id="NF001080">
    <property type="entry name" value="PRK00121.2-2"/>
    <property type="match status" value="1"/>
</dbReference>